<dbReference type="SUPFAM" id="SSF55781">
    <property type="entry name" value="GAF domain-like"/>
    <property type="match status" value="1"/>
</dbReference>
<comment type="cofactor">
    <cofactor evidence="1">
        <name>Mg(2+)</name>
        <dbReference type="ChEBI" id="CHEBI:18420"/>
    </cofactor>
</comment>
<dbReference type="STRING" id="1388748.GCA_000463155_03068"/>
<dbReference type="RefSeq" id="WP_106876384.1">
    <property type="nucleotide sequence ID" value="NZ_PYEP01000002.1"/>
</dbReference>
<dbReference type="SMART" id="SM00267">
    <property type="entry name" value="GGDEF"/>
    <property type="match status" value="1"/>
</dbReference>
<dbReference type="CDD" id="cd06225">
    <property type="entry name" value="HAMP"/>
    <property type="match status" value="1"/>
</dbReference>
<accession>A0A2P8VM40</accession>
<keyword evidence="4" id="KW-0547">Nucleotide-binding</keyword>
<dbReference type="GO" id="GO:1902201">
    <property type="term" value="P:negative regulation of bacterial-type flagellum-dependent cell motility"/>
    <property type="evidence" value="ECO:0007669"/>
    <property type="project" value="TreeGrafter"/>
</dbReference>
<comment type="caution">
    <text evidence="9">The sequence shown here is derived from an EMBL/GenBank/DDBJ whole genome shotgun (WGS) entry which is preliminary data.</text>
</comment>
<reference evidence="9 10" key="1">
    <citation type="submission" date="2018-03" db="EMBL/GenBank/DDBJ databases">
        <title>Draft genome sequence of the first documented clinical Siccibacter turicensis isolate in Austria.</title>
        <authorList>
            <person name="Lepuschitz S."/>
            <person name="Pekard-Amenitsch S."/>
            <person name="Haunold R."/>
            <person name="Schill S."/>
            <person name="Mach R."/>
            <person name="Allerberger F."/>
            <person name="Ruppitsch W."/>
            <person name="Forsythe S.J."/>
        </authorList>
    </citation>
    <scope>NUCLEOTIDE SEQUENCE [LARGE SCALE GENOMIC DNA]</scope>
    <source>
        <strain evidence="9 10">6100069499-17</strain>
    </source>
</reference>
<evidence type="ECO:0000313" key="9">
    <source>
        <dbReference type="EMBL" id="PSN08616.1"/>
    </source>
</evidence>
<dbReference type="PROSITE" id="PS50887">
    <property type="entry name" value="GGDEF"/>
    <property type="match status" value="1"/>
</dbReference>
<dbReference type="NCBIfam" id="TIGR00254">
    <property type="entry name" value="GGDEF"/>
    <property type="match status" value="1"/>
</dbReference>
<evidence type="ECO:0000256" key="1">
    <source>
        <dbReference type="ARBA" id="ARBA00001946"/>
    </source>
</evidence>
<dbReference type="Gene3D" id="3.30.70.270">
    <property type="match status" value="1"/>
</dbReference>
<comment type="catalytic activity">
    <reaction evidence="5">
        <text>2 GTP = 3',3'-c-di-GMP + 2 diphosphate</text>
        <dbReference type="Rhea" id="RHEA:24898"/>
        <dbReference type="ChEBI" id="CHEBI:33019"/>
        <dbReference type="ChEBI" id="CHEBI:37565"/>
        <dbReference type="ChEBI" id="CHEBI:58805"/>
        <dbReference type="EC" id="2.7.7.65"/>
    </reaction>
</comment>
<evidence type="ECO:0000259" key="8">
    <source>
        <dbReference type="PROSITE" id="PS50887"/>
    </source>
</evidence>
<dbReference type="GO" id="GO:0005886">
    <property type="term" value="C:plasma membrane"/>
    <property type="evidence" value="ECO:0007669"/>
    <property type="project" value="TreeGrafter"/>
</dbReference>
<dbReference type="SUPFAM" id="SSF158472">
    <property type="entry name" value="HAMP domain-like"/>
    <property type="match status" value="1"/>
</dbReference>
<comment type="pathway">
    <text evidence="2">Purine metabolism; 3',5'-cyclic di-GMP biosynthesis.</text>
</comment>
<feature type="domain" description="GGDEF" evidence="8">
    <location>
        <begin position="457"/>
        <end position="590"/>
    </location>
</feature>
<dbReference type="Gene3D" id="3.30.450.40">
    <property type="match status" value="1"/>
</dbReference>
<dbReference type="GO" id="GO:0052621">
    <property type="term" value="F:diguanylate cyclase activity"/>
    <property type="evidence" value="ECO:0007669"/>
    <property type="project" value="UniProtKB-EC"/>
</dbReference>
<keyword evidence="6" id="KW-1133">Transmembrane helix</keyword>
<sequence length="598" mass="66285">MRIATLTNIAYIATVCLTLSSGVSLFVASNAEQAERAAVQQSRDFDALTEELEKEAFSLSNLARQAVVKEDEEVSQAWKAKLAQDRIMEAHLAALRDNGASQSELHILQTALMALDKLEEEQRTAVTAFETGKRDDGVRLLFSREYEANLAQVENAFTQFRSLLDQRTDTAIAEATQLSQRLRTLSEIMVGLTALLFLFVLGFIIRHRILRPVITLSDVVNRLATQDYAVQTPAISHVDEIGDMAQAISIFRENGLARQRLEQERDADWETRKLLARMTRRLQGCDSYSDIILATTVFAPHIIPNAGGQLYILDDHIDMMRCVAHWLLPEGGESSFAPEHCWALKRGHLHSPLRDAVDMPCAHVPAELSARAICVPLIAQNKIIGLLSFTNHTPESEPPYIYIELMAETLALALANQKLRESLTRKATFDALTGMRNRTDLDDTLHAAIEQAKASQSVLSCMMLDIDHFKKLNDTWGHEAGDKVLTEIAAIIAGCLKNSGTAFRYGGEEFLIILPDMNEAQTRALAEAILENVASHPMRYDAQLIGPVSVSIGLAVWPHHARSDNLVRAADLALYHAKENGRGQIRVARDAVVQDTAP</sequence>
<dbReference type="SMART" id="SM00304">
    <property type="entry name" value="HAMP"/>
    <property type="match status" value="1"/>
</dbReference>
<dbReference type="InterPro" id="IPR050469">
    <property type="entry name" value="Diguanylate_Cyclase"/>
</dbReference>
<dbReference type="EC" id="2.7.7.65" evidence="3"/>
<dbReference type="GO" id="GO:0043709">
    <property type="term" value="P:cell adhesion involved in single-species biofilm formation"/>
    <property type="evidence" value="ECO:0007669"/>
    <property type="project" value="TreeGrafter"/>
</dbReference>
<feature type="domain" description="HAMP" evidence="7">
    <location>
        <begin position="207"/>
        <end position="260"/>
    </location>
</feature>
<dbReference type="InterPro" id="IPR003660">
    <property type="entry name" value="HAMP_dom"/>
</dbReference>
<evidence type="ECO:0000313" key="10">
    <source>
        <dbReference type="Proteomes" id="UP000240212"/>
    </source>
</evidence>
<dbReference type="Gene3D" id="6.10.340.10">
    <property type="match status" value="1"/>
</dbReference>
<dbReference type="InterPro" id="IPR000160">
    <property type="entry name" value="GGDEF_dom"/>
</dbReference>
<dbReference type="SUPFAM" id="SSF55073">
    <property type="entry name" value="Nucleotide cyclase"/>
    <property type="match status" value="1"/>
</dbReference>
<dbReference type="AlphaFoldDB" id="A0A2P8VM40"/>
<evidence type="ECO:0000256" key="4">
    <source>
        <dbReference type="ARBA" id="ARBA00023134"/>
    </source>
</evidence>
<evidence type="ECO:0000256" key="3">
    <source>
        <dbReference type="ARBA" id="ARBA00012528"/>
    </source>
</evidence>
<keyword evidence="6" id="KW-0812">Transmembrane</keyword>
<feature type="transmembrane region" description="Helical" evidence="6">
    <location>
        <begin position="6"/>
        <end position="28"/>
    </location>
</feature>
<dbReference type="InterPro" id="IPR029787">
    <property type="entry name" value="Nucleotide_cyclase"/>
</dbReference>
<gene>
    <name evidence="9" type="ORF">C7G83_04450</name>
</gene>
<dbReference type="GO" id="GO:0005525">
    <property type="term" value="F:GTP binding"/>
    <property type="evidence" value="ECO:0007669"/>
    <property type="project" value="UniProtKB-KW"/>
</dbReference>
<organism evidence="9 10">
    <name type="scientific">Siccibacter turicensis</name>
    <dbReference type="NCBI Taxonomy" id="357233"/>
    <lineage>
        <taxon>Bacteria</taxon>
        <taxon>Pseudomonadati</taxon>
        <taxon>Pseudomonadota</taxon>
        <taxon>Gammaproteobacteria</taxon>
        <taxon>Enterobacterales</taxon>
        <taxon>Enterobacteriaceae</taxon>
        <taxon>Siccibacter</taxon>
    </lineage>
</organism>
<dbReference type="InterPro" id="IPR043128">
    <property type="entry name" value="Rev_trsase/Diguanyl_cyclase"/>
</dbReference>
<keyword evidence="6" id="KW-0472">Membrane</keyword>
<evidence type="ECO:0000256" key="5">
    <source>
        <dbReference type="ARBA" id="ARBA00034247"/>
    </source>
</evidence>
<dbReference type="PANTHER" id="PTHR45138:SF9">
    <property type="entry name" value="DIGUANYLATE CYCLASE DGCM-RELATED"/>
    <property type="match status" value="1"/>
</dbReference>
<evidence type="ECO:0000259" key="7">
    <source>
        <dbReference type="PROSITE" id="PS50885"/>
    </source>
</evidence>
<dbReference type="FunFam" id="3.30.70.270:FF:000001">
    <property type="entry name" value="Diguanylate cyclase domain protein"/>
    <property type="match status" value="1"/>
</dbReference>
<dbReference type="Pfam" id="PF00990">
    <property type="entry name" value="GGDEF"/>
    <property type="match status" value="1"/>
</dbReference>
<dbReference type="PANTHER" id="PTHR45138">
    <property type="entry name" value="REGULATORY COMPONENTS OF SENSORY TRANSDUCTION SYSTEM"/>
    <property type="match status" value="1"/>
</dbReference>
<name>A0A2P8VM40_9ENTR</name>
<dbReference type="OrthoDB" id="9803824at2"/>
<evidence type="ECO:0000256" key="2">
    <source>
        <dbReference type="ARBA" id="ARBA00004665"/>
    </source>
</evidence>
<dbReference type="EMBL" id="PYEP01000002">
    <property type="protein sequence ID" value="PSN08616.1"/>
    <property type="molecule type" value="Genomic_DNA"/>
</dbReference>
<dbReference type="PROSITE" id="PS50885">
    <property type="entry name" value="HAMP"/>
    <property type="match status" value="1"/>
</dbReference>
<dbReference type="Proteomes" id="UP000240212">
    <property type="component" value="Unassembled WGS sequence"/>
</dbReference>
<dbReference type="Pfam" id="PF00672">
    <property type="entry name" value="HAMP"/>
    <property type="match status" value="1"/>
</dbReference>
<keyword evidence="4" id="KW-0342">GTP-binding</keyword>
<feature type="transmembrane region" description="Helical" evidence="6">
    <location>
        <begin position="188"/>
        <end position="205"/>
    </location>
</feature>
<dbReference type="GO" id="GO:0007165">
    <property type="term" value="P:signal transduction"/>
    <property type="evidence" value="ECO:0007669"/>
    <property type="project" value="InterPro"/>
</dbReference>
<dbReference type="CDD" id="cd01949">
    <property type="entry name" value="GGDEF"/>
    <property type="match status" value="1"/>
</dbReference>
<proteinExistence type="predicted"/>
<protein>
    <recommendedName>
        <fullName evidence="3">diguanylate cyclase</fullName>
        <ecNumber evidence="3">2.7.7.65</ecNumber>
    </recommendedName>
</protein>
<keyword evidence="10" id="KW-1185">Reference proteome</keyword>
<evidence type="ECO:0000256" key="6">
    <source>
        <dbReference type="SAM" id="Phobius"/>
    </source>
</evidence>
<dbReference type="InterPro" id="IPR029016">
    <property type="entry name" value="GAF-like_dom_sf"/>
</dbReference>